<dbReference type="GeneID" id="6013996"/>
<dbReference type="HOGENOM" id="CLU_017203_0_0_1"/>
<keyword evidence="2" id="KW-1185">Reference proteome</keyword>
<name>A8NYJ0_COPC7</name>
<dbReference type="VEuPathDB" id="FungiDB:CC1G_01352"/>
<dbReference type="SUPFAM" id="SSF52047">
    <property type="entry name" value="RNI-like"/>
    <property type="match status" value="1"/>
</dbReference>
<evidence type="ECO:0000313" key="2">
    <source>
        <dbReference type="Proteomes" id="UP000001861"/>
    </source>
</evidence>
<protein>
    <submittedName>
        <fullName evidence="1">Uncharacterized protein</fullName>
    </submittedName>
</protein>
<organism evidence="1 2">
    <name type="scientific">Coprinopsis cinerea (strain Okayama-7 / 130 / ATCC MYA-4618 / FGSC 9003)</name>
    <name type="common">Inky cap fungus</name>
    <name type="synonym">Hormographiella aspergillata</name>
    <dbReference type="NCBI Taxonomy" id="240176"/>
    <lineage>
        <taxon>Eukaryota</taxon>
        <taxon>Fungi</taxon>
        <taxon>Dikarya</taxon>
        <taxon>Basidiomycota</taxon>
        <taxon>Agaricomycotina</taxon>
        <taxon>Agaricomycetes</taxon>
        <taxon>Agaricomycetidae</taxon>
        <taxon>Agaricales</taxon>
        <taxon>Agaricineae</taxon>
        <taxon>Psathyrellaceae</taxon>
        <taxon>Coprinopsis</taxon>
    </lineage>
</organism>
<dbReference type="InParanoid" id="A8NYJ0"/>
<dbReference type="Proteomes" id="UP000001861">
    <property type="component" value="Unassembled WGS sequence"/>
</dbReference>
<reference evidence="1 2" key="1">
    <citation type="journal article" date="2010" name="Proc. Natl. Acad. Sci. U.S.A.">
        <title>Insights into evolution of multicellular fungi from the assembled chromosomes of the mushroom Coprinopsis cinerea (Coprinus cinereus).</title>
        <authorList>
            <person name="Stajich J.E."/>
            <person name="Wilke S.K."/>
            <person name="Ahren D."/>
            <person name="Au C.H."/>
            <person name="Birren B.W."/>
            <person name="Borodovsky M."/>
            <person name="Burns C."/>
            <person name="Canback B."/>
            <person name="Casselton L.A."/>
            <person name="Cheng C.K."/>
            <person name="Deng J."/>
            <person name="Dietrich F.S."/>
            <person name="Fargo D.C."/>
            <person name="Farman M.L."/>
            <person name="Gathman A.C."/>
            <person name="Goldberg J."/>
            <person name="Guigo R."/>
            <person name="Hoegger P.J."/>
            <person name="Hooker J.B."/>
            <person name="Huggins A."/>
            <person name="James T.Y."/>
            <person name="Kamada T."/>
            <person name="Kilaru S."/>
            <person name="Kodira C."/>
            <person name="Kues U."/>
            <person name="Kupfer D."/>
            <person name="Kwan H.S."/>
            <person name="Lomsadze A."/>
            <person name="Li W."/>
            <person name="Lilly W.W."/>
            <person name="Ma L.J."/>
            <person name="Mackey A.J."/>
            <person name="Manning G."/>
            <person name="Martin F."/>
            <person name="Muraguchi H."/>
            <person name="Natvig D.O."/>
            <person name="Palmerini H."/>
            <person name="Ramesh M.A."/>
            <person name="Rehmeyer C.J."/>
            <person name="Roe B.A."/>
            <person name="Shenoy N."/>
            <person name="Stanke M."/>
            <person name="Ter-Hovhannisyan V."/>
            <person name="Tunlid A."/>
            <person name="Velagapudi R."/>
            <person name="Vision T.J."/>
            <person name="Zeng Q."/>
            <person name="Zolan M.E."/>
            <person name="Pukkila P.J."/>
        </authorList>
    </citation>
    <scope>NUCLEOTIDE SEQUENCE [LARGE SCALE GENOMIC DNA]</scope>
    <source>
        <strain evidence="2">Okayama-7 / 130 / ATCC MYA-4618 / FGSC 9003</strain>
    </source>
</reference>
<dbReference type="Gene3D" id="3.80.10.10">
    <property type="entry name" value="Ribonuclease Inhibitor"/>
    <property type="match status" value="1"/>
</dbReference>
<proteinExistence type="predicted"/>
<dbReference type="KEGG" id="cci:CC1G_01352"/>
<dbReference type="OrthoDB" id="3515175at2759"/>
<dbReference type="InterPro" id="IPR032675">
    <property type="entry name" value="LRR_dom_sf"/>
</dbReference>
<dbReference type="EMBL" id="AACS02000005">
    <property type="protein sequence ID" value="EAU84356.2"/>
    <property type="molecule type" value="Genomic_DNA"/>
</dbReference>
<dbReference type="STRING" id="240176.A8NYJ0"/>
<dbReference type="eggNOG" id="ENOG502SP5P">
    <property type="taxonomic scope" value="Eukaryota"/>
</dbReference>
<gene>
    <name evidence="1" type="ORF">CC1G_01352</name>
</gene>
<dbReference type="RefSeq" id="XP_001837440.2">
    <property type="nucleotide sequence ID" value="XM_001837388.2"/>
</dbReference>
<comment type="caution">
    <text evidence="1">The sequence shown here is derived from an EMBL/GenBank/DDBJ whole genome shotgun (WGS) entry which is preliminary data.</text>
</comment>
<evidence type="ECO:0000313" key="1">
    <source>
        <dbReference type="EMBL" id="EAU84356.2"/>
    </source>
</evidence>
<dbReference type="OMA" id="YGETKAY"/>
<sequence>MGQRHQAFLIAKVIPKKGDTIAKYRCVAAVHNQWCYGKLPLVYAHQFYVLAKKHEATILLREELAKYAENNAVDSDIPCPYATKLLEQAFTEARSVTGDMVSLNQAFALDVSKGTYYYDNDDGITVIDVTDPQNLSLCFLQFDETKPLTPELYLRGYYPIKRMSDFPDAEKLNLETIANLDHIPLLPMTALAETWPEEYEATADTLDSGPTGTDPVEKSIPSLFDLSLEKTLDYAIENDEIEALEHVLAFPRTSHLILEKLKTLEFISDKVVDFAAQIFAKQPSHPKEVNLAMFNLDGKQVLRVLLDKAEQVERLDVYGNARFDKDALETILTHLPNLRWVNIVQTAISNADIRELLNKWPFDVYRDAAHLHTVVHPFFIDTREDIPHSLGIQVDISSFPDDPNPTFSFPMFSIQSVASKITEVFKLLLPSDASSDQSFLRRWWRGHPSSNPMQIGPELTRLFCMNSFPGSEVSGGSWELPQGSELQQAPRNYESSRMAIQNQPALTFLPRRGGLPKSPTEGTYTFLLVNKFHGGRSLTDFWSYGVVTGRSTTPTGEGALTEASTDANAAKEWEVLDLPTFFKRLEQDEGLSPPTDPSSLEEVCNLVKDNPSRFGLLTSVPGA</sequence>
<dbReference type="AlphaFoldDB" id="A8NYJ0"/>
<accession>A8NYJ0</accession>